<dbReference type="Pfam" id="PF09643">
    <property type="entry name" value="YopX"/>
    <property type="match status" value="1"/>
</dbReference>
<dbReference type="EMBL" id="BCMH01000023">
    <property type="protein sequence ID" value="GAX04574.1"/>
    <property type="molecule type" value="Genomic_DNA"/>
</dbReference>
<organism evidence="2 3">
    <name type="scientific">Secundilactobacillus pentosiphilus</name>
    <dbReference type="NCBI Taxonomy" id="1714682"/>
    <lineage>
        <taxon>Bacteria</taxon>
        <taxon>Bacillati</taxon>
        <taxon>Bacillota</taxon>
        <taxon>Bacilli</taxon>
        <taxon>Lactobacillales</taxon>
        <taxon>Lactobacillaceae</taxon>
        <taxon>Secundilactobacillus</taxon>
    </lineage>
</organism>
<name>A0A1Z5IS25_9LACO</name>
<dbReference type="SUPFAM" id="SSF159006">
    <property type="entry name" value="YopX-like"/>
    <property type="match status" value="1"/>
</dbReference>
<reference evidence="2 3" key="1">
    <citation type="submission" date="2015-11" db="EMBL/GenBank/DDBJ databases">
        <title>Draft genome sequences of new species of the genus Lactobacillus isolated from orchardgrass silage.</title>
        <authorList>
            <person name="Tohno M."/>
            <person name="Tanizawa Y."/>
            <person name="Arita M."/>
        </authorList>
    </citation>
    <scope>NUCLEOTIDE SEQUENCE [LARGE SCALE GENOMIC DNA]</scope>
    <source>
        <strain evidence="2 3">IWT140</strain>
    </source>
</reference>
<dbReference type="Gene3D" id="2.30.30.290">
    <property type="entry name" value="YopX-like domains"/>
    <property type="match status" value="1"/>
</dbReference>
<dbReference type="Proteomes" id="UP000198430">
    <property type="component" value="Unassembled WGS sequence"/>
</dbReference>
<comment type="caution">
    <text evidence="2">The sequence shown here is derived from an EMBL/GenBank/DDBJ whole genome shotgun (WGS) entry which is preliminary data.</text>
</comment>
<evidence type="ECO:0000313" key="2">
    <source>
        <dbReference type="EMBL" id="GAX04574.1"/>
    </source>
</evidence>
<accession>A0A1Z5IS25</accession>
<dbReference type="NCBIfam" id="TIGR01671">
    <property type="entry name" value="phage_TIGR01671"/>
    <property type="match status" value="1"/>
</dbReference>
<dbReference type="InterPro" id="IPR010024">
    <property type="entry name" value="CHP16711"/>
</dbReference>
<proteinExistence type="predicted"/>
<evidence type="ECO:0000313" key="3">
    <source>
        <dbReference type="Proteomes" id="UP000198430"/>
    </source>
</evidence>
<keyword evidence="3" id="KW-1185">Reference proteome</keyword>
<gene>
    <name evidence="2" type="ORF">IWT140_02216</name>
</gene>
<evidence type="ECO:0000259" key="1">
    <source>
        <dbReference type="Pfam" id="PF09643"/>
    </source>
</evidence>
<dbReference type="AlphaFoldDB" id="A0A1Z5IS25"/>
<dbReference type="InterPro" id="IPR019096">
    <property type="entry name" value="YopX_protein"/>
</dbReference>
<feature type="domain" description="YopX protein" evidence="1">
    <location>
        <begin position="5"/>
        <end position="137"/>
    </location>
</feature>
<protein>
    <recommendedName>
        <fullName evidence="1">YopX protein domain-containing protein</fullName>
    </recommendedName>
</protein>
<dbReference type="RefSeq" id="WP_089089524.1">
    <property type="nucleotide sequence ID" value="NZ_BCMH01000023.1"/>
</dbReference>
<sequence>MRPIKFRAWDKGLKKYWLDVQSLGTESKMYSDLKLPALEYMLSDDDLIIEQYTGVKDKNGVEIYEEDIVEWYETYYWKPDLIGTVNFTDGTFMIVGKDYGENKIGQIVVNNSIPLCDLDTEDVEILGNIHEKPDLLEVNK</sequence>
<dbReference type="InterPro" id="IPR023385">
    <property type="entry name" value="YopX-like_C"/>
</dbReference>